<dbReference type="NCBIfam" id="TIGR02532">
    <property type="entry name" value="IV_pilin_GFxxxE"/>
    <property type="match status" value="1"/>
</dbReference>
<dbReference type="Proteomes" id="UP000319557">
    <property type="component" value="Chromosome"/>
</dbReference>
<dbReference type="PANTHER" id="PTHR30093">
    <property type="entry name" value="GENERAL SECRETION PATHWAY PROTEIN G"/>
    <property type="match status" value="1"/>
</dbReference>
<keyword evidence="1" id="KW-1133">Transmembrane helix</keyword>
<dbReference type="KEGG" id="ruv:EC9_17550"/>
<protein>
    <recommendedName>
        <fullName evidence="4">Type II secretion system protein G</fullName>
    </recommendedName>
</protein>
<organism evidence="2 3">
    <name type="scientific">Rosistilla ulvae</name>
    <dbReference type="NCBI Taxonomy" id="1930277"/>
    <lineage>
        <taxon>Bacteria</taxon>
        <taxon>Pseudomonadati</taxon>
        <taxon>Planctomycetota</taxon>
        <taxon>Planctomycetia</taxon>
        <taxon>Pirellulales</taxon>
        <taxon>Pirellulaceae</taxon>
        <taxon>Rosistilla</taxon>
    </lineage>
</organism>
<gene>
    <name evidence="2" type="ORF">EC9_17550</name>
</gene>
<reference evidence="2 3" key="1">
    <citation type="submission" date="2019-02" db="EMBL/GenBank/DDBJ databases">
        <title>Deep-cultivation of Planctomycetes and their phenomic and genomic characterization uncovers novel biology.</title>
        <authorList>
            <person name="Wiegand S."/>
            <person name="Jogler M."/>
            <person name="Boedeker C."/>
            <person name="Pinto D."/>
            <person name="Vollmers J."/>
            <person name="Rivas-Marin E."/>
            <person name="Kohn T."/>
            <person name="Peeters S.H."/>
            <person name="Heuer A."/>
            <person name="Rast P."/>
            <person name="Oberbeckmann S."/>
            <person name="Bunk B."/>
            <person name="Jeske O."/>
            <person name="Meyerdierks A."/>
            <person name="Storesund J.E."/>
            <person name="Kallscheuer N."/>
            <person name="Luecker S."/>
            <person name="Lage O.M."/>
            <person name="Pohl T."/>
            <person name="Merkel B.J."/>
            <person name="Hornburger P."/>
            <person name="Mueller R.-W."/>
            <person name="Bruemmer F."/>
            <person name="Labrenz M."/>
            <person name="Spormann A.M."/>
            <person name="Op den Camp H."/>
            <person name="Overmann J."/>
            <person name="Amann R."/>
            <person name="Jetten M.S.M."/>
            <person name="Mascher T."/>
            <person name="Medema M.H."/>
            <person name="Devos D.P."/>
            <person name="Kaster A.-K."/>
            <person name="Ovreas L."/>
            <person name="Rohde M."/>
            <person name="Galperin M.Y."/>
            <person name="Jogler C."/>
        </authorList>
    </citation>
    <scope>NUCLEOTIDE SEQUENCE [LARGE SCALE GENOMIC DNA]</scope>
    <source>
        <strain evidence="2 3">EC9</strain>
    </source>
</reference>
<dbReference type="AlphaFoldDB" id="A0A517LY79"/>
<keyword evidence="1" id="KW-0472">Membrane</keyword>
<dbReference type="SUPFAM" id="SSF54523">
    <property type="entry name" value="Pili subunits"/>
    <property type="match status" value="1"/>
</dbReference>
<dbReference type="Pfam" id="PF07963">
    <property type="entry name" value="N_methyl"/>
    <property type="match status" value="1"/>
</dbReference>
<dbReference type="Gene3D" id="3.30.700.10">
    <property type="entry name" value="Glycoprotein, Type 4 Pilin"/>
    <property type="match status" value="1"/>
</dbReference>
<accession>A0A517LY79</accession>
<dbReference type="InterPro" id="IPR045584">
    <property type="entry name" value="Pilin-like"/>
</dbReference>
<dbReference type="RefSeq" id="WP_145344022.1">
    <property type="nucleotide sequence ID" value="NZ_CP036261.1"/>
</dbReference>
<name>A0A517LY79_9BACT</name>
<dbReference type="OrthoDB" id="283383at2"/>
<dbReference type="PANTHER" id="PTHR30093:SF2">
    <property type="entry name" value="TYPE II SECRETION SYSTEM PROTEIN H"/>
    <property type="match status" value="1"/>
</dbReference>
<keyword evidence="1" id="KW-0812">Transmembrane</keyword>
<feature type="transmembrane region" description="Helical" evidence="1">
    <location>
        <begin position="26"/>
        <end position="47"/>
    </location>
</feature>
<proteinExistence type="predicted"/>
<sequence>MQTQQAQAQVKQMSQPLRSRTKNPRAAFTLIEILIVVTIIALLMGLLTPAVMTVMGNAREAAMKSEADGIALAIEAYRDKYGEYPPDCSDKDLVIRHFRTIFPQIDVRELQLLDNMLLQGGTFSAHNISRAEALVFVLGGYSSNPQNPLTGDGGPFDFVGTGSPTTVAGDYQYNTARTNSLFDFDITQLSITPWDPASSTKPTPTSKTISSDDGDIFPVYSPPNKVAPYVYFDSRTYGWLPDVGQFNSFPNTTAASVVGYVRPLKIKNGQPASGSTYGTAAAASKAWDFANPKSFQVIAAGRDDQFGSVHTQSGYPVYFIAGTGEAMVADPDADGPTATLISSVSNFQASSDNAVADNITNFSTRTLEADVE</sequence>
<evidence type="ECO:0000256" key="1">
    <source>
        <dbReference type="SAM" id="Phobius"/>
    </source>
</evidence>
<dbReference type="EMBL" id="CP036261">
    <property type="protein sequence ID" value="QDS87576.1"/>
    <property type="molecule type" value="Genomic_DNA"/>
</dbReference>
<dbReference type="InterPro" id="IPR012902">
    <property type="entry name" value="N_methyl_site"/>
</dbReference>
<keyword evidence="3" id="KW-1185">Reference proteome</keyword>
<evidence type="ECO:0008006" key="4">
    <source>
        <dbReference type="Google" id="ProtNLM"/>
    </source>
</evidence>
<evidence type="ECO:0000313" key="2">
    <source>
        <dbReference type="EMBL" id="QDS87576.1"/>
    </source>
</evidence>
<evidence type="ECO:0000313" key="3">
    <source>
        <dbReference type="Proteomes" id="UP000319557"/>
    </source>
</evidence>